<dbReference type="EMBL" id="SPUH01000001">
    <property type="protein sequence ID" value="TKS54989.1"/>
    <property type="molecule type" value="Genomic_DNA"/>
</dbReference>
<dbReference type="AlphaFoldDB" id="A0A4Z1RLM4"/>
<accession>A0A4Z1RLM4</accession>
<evidence type="ECO:0000313" key="3">
    <source>
        <dbReference type="Proteomes" id="UP000298681"/>
    </source>
</evidence>
<comment type="caution">
    <text evidence="2">The sequence shown here is derived from an EMBL/GenBank/DDBJ whole genome shotgun (WGS) entry which is preliminary data.</text>
</comment>
<dbReference type="Proteomes" id="UP000298681">
    <property type="component" value="Unassembled WGS sequence"/>
</dbReference>
<gene>
    <name evidence="2" type="ORF">E4582_09600</name>
</gene>
<feature type="signal peptide" evidence="1">
    <location>
        <begin position="1"/>
        <end position="19"/>
    </location>
</feature>
<name>A0A4Z1RLM4_9GAMM</name>
<keyword evidence="1" id="KW-0732">Signal</keyword>
<feature type="chain" id="PRO_5021223215" evidence="1">
    <location>
        <begin position="20"/>
        <end position="156"/>
    </location>
</feature>
<protein>
    <submittedName>
        <fullName evidence="2">Uncharacterized protein</fullName>
    </submittedName>
</protein>
<organism evidence="2 3">
    <name type="scientific">Luteimonas yindakuii</name>
    <dbReference type="NCBI Taxonomy" id="2565782"/>
    <lineage>
        <taxon>Bacteria</taxon>
        <taxon>Pseudomonadati</taxon>
        <taxon>Pseudomonadota</taxon>
        <taxon>Gammaproteobacteria</taxon>
        <taxon>Lysobacterales</taxon>
        <taxon>Lysobacteraceae</taxon>
        <taxon>Luteimonas</taxon>
    </lineage>
</organism>
<reference evidence="2 3" key="1">
    <citation type="submission" date="2019-01" db="EMBL/GenBank/DDBJ databases">
        <authorList>
            <person name="Zhang S."/>
        </authorList>
    </citation>
    <scope>NUCLEOTIDE SEQUENCE [LARGE SCALE GENOMIC DNA]</scope>
    <source>
        <strain evidence="2 3">1626</strain>
    </source>
</reference>
<keyword evidence="3" id="KW-1185">Reference proteome</keyword>
<evidence type="ECO:0000313" key="2">
    <source>
        <dbReference type="EMBL" id="TKS54989.1"/>
    </source>
</evidence>
<evidence type="ECO:0000256" key="1">
    <source>
        <dbReference type="SAM" id="SignalP"/>
    </source>
</evidence>
<sequence>MRRLLYVLVLLGLPLPGHADFPLITTWVELRVYSCVPATFEASPFDDIDYVGGRSHRTAVVTGDVTDAGLLPYASLRAHYPEEEVQRIADEVTATLPRVSSQLSVTLRQWDAEFCKAAQDRIIRFDSDHHCDILTAGGACLSPLPRVQPARVRPQP</sequence>
<proteinExistence type="predicted"/>
<dbReference type="RefSeq" id="WP_134674345.1">
    <property type="nucleotide sequence ID" value="NZ_SPUH01000001.1"/>
</dbReference>